<evidence type="ECO:0000313" key="1">
    <source>
        <dbReference type="EMBL" id="TVP38993.1"/>
    </source>
</evidence>
<dbReference type="Pfam" id="PF10061">
    <property type="entry name" value="DUF2299"/>
    <property type="match status" value="1"/>
</dbReference>
<sequence>MQEILDNIYKWVDLSKLKVESDHDLTKSQKIDFIGKVTVNDRYGYNIIILNEAEIVKISTSYRFNQQLNSQISNFKNIGFEFLSNVQLSLLQMNLQYVFIHKNHNPVSLDKKALINIDELESIDISKNLYFDGFNQNLFFEAVTNIINAIEVIDILYQKMDLKNLT</sequence>
<reference evidence="1 2" key="1">
    <citation type="journal article" date="2019" name="Front. Microbiol.">
        <title>Ammonia Oxidation by the Arctic Terrestrial Thaumarchaeote Candidatus Nitrosocosmicus arcticus Is Stimulated by Increasing Temperatures.</title>
        <authorList>
            <person name="Alves R.J.E."/>
            <person name="Kerou M."/>
            <person name="Zappe A."/>
            <person name="Bittner R."/>
            <person name="Abby S.S."/>
            <person name="Schmidt H.A."/>
            <person name="Pfeifer K."/>
            <person name="Schleper C."/>
        </authorList>
    </citation>
    <scope>NUCLEOTIDE SEQUENCE [LARGE SCALE GENOMIC DNA]</scope>
    <source>
        <strain evidence="1 2">Kfb</strain>
    </source>
</reference>
<dbReference type="EMBL" id="VOAH01000025">
    <property type="protein sequence ID" value="TVP38993.1"/>
    <property type="molecule type" value="Genomic_DNA"/>
</dbReference>
<comment type="caution">
    <text evidence="1">The sequence shown here is derived from an EMBL/GenBank/DDBJ whole genome shotgun (WGS) entry which is preliminary data.</text>
</comment>
<evidence type="ECO:0008006" key="3">
    <source>
        <dbReference type="Google" id="ProtNLM"/>
    </source>
</evidence>
<organism evidence="1 2">
    <name type="scientific">Candidatus Nitrosocosmicus arcticus</name>
    <dbReference type="NCBI Taxonomy" id="2035267"/>
    <lineage>
        <taxon>Archaea</taxon>
        <taxon>Nitrososphaerota</taxon>
        <taxon>Nitrososphaeria</taxon>
        <taxon>Nitrososphaerales</taxon>
        <taxon>Nitrososphaeraceae</taxon>
        <taxon>Candidatus Nitrosocosmicus</taxon>
    </lineage>
</organism>
<keyword evidence="2" id="KW-1185">Reference proteome</keyword>
<dbReference type="Proteomes" id="UP000315289">
    <property type="component" value="Unassembled WGS sequence"/>
</dbReference>
<name>A0A557SQW3_9ARCH</name>
<protein>
    <recommendedName>
        <fullName evidence="3">DUF2299 domain-containing protein</fullName>
    </recommendedName>
</protein>
<proteinExistence type="predicted"/>
<dbReference type="OrthoDB" id="7895at2157"/>
<accession>A0A557SQW3</accession>
<gene>
    <name evidence="1" type="ORF">NARC_250012</name>
</gene>
<dbReference type="InterPro" id="IPR018747">
    <property type="entry name" value="DUF2299"/>
</dbReference>
<dbReference type="RefSeq" id="WP_186434352.1">
    <property type="nucleotide sequence ID" value="NZ_ML675598.1"/>
</dbReference>
<dbReference type="AlphaFoldDB" id="A0A557SQW3"/>
<evidence type="ECO:0000313" key="2">
    <source>
        <dbReference type="Proteomes" id="UP000315289"/>
    </source>
</evidence>
<dbReference type="Gene3D" id="3.30.1460.10">
    <property type="match status" value="1"/>
</dbReference>